<dbReference type="RefSeq" id="WP_101903549.1">
    <property type="nucleotide sequence ID" value="NZ_OZ038524.1"/>
</dbReference>
<evidence type="ECO:0000259" key="1">
    <source>
        <dbReference type="Pfam" id="PF13401"/>
    </source>
</evidence>
<dbReference type="InterPro" id="IPR049945">
    <property type="entry name" value="AAA_22"/>
</dbReference>
<feature type="domain" description="ORC1/DEAH AAA+ ATPase" evidence="1">
    <location>
        <begin position="104"/>
        <end position="220"/>
    </location>
</feature>
<evidence type="ECO:0000313" key="2">
    <source>
        <dbReference type="EMBL" id="CAL2079174.1"/>
    </source>
</evidence>
<name>A0ABP1EGM8_9FLAO</name>
<dbReference type="PANTHER" id="PTHR35894">
    <property type="entry name" value="GENERAL SECRETION PATHWAY PROTEIN A-RELATED"/>
    <property type="match status" value="1"/>
</dbReference>
<dbReference type="EMBL" id="OZ038524">
    <property type="protein sequence ID" value="CAL2079174.1"/>
    <property type="molecule type" value="Genomic_DNA"/>
</dbReference>
<sequence>MENSEKLKIADAVRNYIDTYEIKPADMAKLSGVSDVYVGYILKNDFTYKTDKKQGLIPATHFNKLARAIGYTSKKVYWVNRATPQLTATLAILKEAKEFGYTRLIIGETGWGKTHTITLFARKNPSDVYVVTVGSSDNLGDLIDKVIDKLKITTGKTKSKKIRDIANFLKKQKDEGFNPQIIFDESEYMKQPALCAMKELYDALDKYCSIILIGTNQLLENLDKLRKRNKNGIPQFYRRVKFGIRVLPTIDRKFKLFLNEIEDKLLVKFLSEICDNYGELHDVLVPCLREAERLQTEISLELVQQVLNISKAS</sequence>
<keyword evidence="3" id="KW-1185">Reference proteome</keyword>
<dbReference type="Proteomes" id="UP001497514">
    <property type="component" value="Chromosome"/>
</dbReference>
<dbReference type="SUPFAM" id="SSF52540">
    <property type="entry name" value="P-loop containing nucleoside triphosphate hydrolases"/>
    <property type="match status" value="1"/>
</dbReference>
<protein>
    <recommendedName>
        <fullName evidence="1">ORC1/DEAH AAA+ ATPase domain-containing protein</fullName>
    </recommendedName>
</protein>
<dbReference type="Pfam" id="PF13401">
    <property type="entry name" value="AAA_22"/>
    <property type="match status" value="1"/>
</dbReference>
<evidence type="ECO:0000313" key="3">
    <source>
        <dbReference type="Proteomes" id="UP001497514"/>
    </source>
</evidence>
<reference evidence="2 3" key="1">
    <citation type="submission" date="2024-05" db="EMBL/GenBank/DDBJ databases">
        <authorList>
            <person name="Duchaud E."/>
        </authorList>
    </citation>
    <scope>NUCLEOTIDE SEQUENCE [LARGE SCALE GENOMIC DNA]</scope>
    <source>
        <strain evidence="2">Ena-SAMPLE-TAB-13-05-2024-13:56:06:370-140309</strain>
    </source>
</reference>
<dbReference type="Gene3D" id="3.40.50.300">
    <property type="entry name" value="P-loop containing nucleotide triphosphate hydrolases"/>
    <property type="match status" value="1"/>
</dbReference>
<dbReference type="PANTHER" id="PTHR35894:SF5">
    <property type="entry name" value="MU-LIKE PROPHAGE FLUMU DNA TRANSPOSITION PROTEIN B"/>
    <property type="match status" value="1"/>
</dbReference>
<accession>A0ABP1EGM8</accession>
<dbReference type="InterPro" id="IPR027417">
    <property type="entry name" value="P-loop_NTPase"/>
</dbReference>
<gene>
    <name evidence="2" type="ORF">TD3509T_0784</name>
</gene>
<dbReference type="InterPro" id="IPR052026">
    <property type="entry name" value="ExeA_AAA_ATPase_DNA-bind"/>
</dbReference>
<proteinExistence type="predicted"/>
<organism evidence="2 3">
    <name type="scientific">Tenacibaculum dicentrarchi</name>
    <dbReference type="NCBI Taxonomy" id="669041"/>
    <lineage>
        <taxon>Bacteria</taxon>
        <taxon>Pseudomonadati</taxon>
        <taxon>Bacteroidota</taxon>
        <taxon>Flavobacteriia</taxon>
        <taxon>Flavobacteriales</taxon>
        <taxon>Flavobacteriaceae</taxon>
        <taxon>Tenacibaculum</taxon>
    </lineage>
</organism>